<dbReference type="EMBL" id="JAJTJA010000003">
    <property type="protein sequence ID" value="KAH8702216.1"/>
    <property type="molecule type" value="Genomic_DNA"/>
</dbReference>
<accession>A0AAD4Q3Z2</accession>
<dbReference type="AlphaFoldDB" id="A0AAD4Q3Z2"/>
<name>A0AAD4Q3Z2_9EURO</name>
<reference evidence="3" key="1">
    <citation type="submission" date="2021-12" db="EMBL/GenBank/DDBJ databases">
        <title>Convergent genome expansion in fungi linked to evolution of root-endophyte symbiosis.</title>
        <authorList>
            <consortium name="DOE Joint Genome Institute"/>
            <person name="Ke Y.-H."/>
            <person name="Bonito G."/>
            <person name="Liao H.-L."/>
            <person name="Looney B."/>
            <person name="Rojas-Flechas A."/>
            <person name="Nash J."/>
            <person name="Hameed K."/>
            <person name="Schadt C."/>
            <person name="Martin F."/>
            <person name="Crous P.W."/>
            <person name="Miettinen O."/>
            <person name="Magnuson J.K."/>
            <person name="Labbe J."/>
            <person name="Jacobson D."/>
            <person name="Doktycz M.J."/>
            <person name="Veneault-Fourrey C."/>
            <person name="Kuo A."/>
            <person name="Mondo S."/>
            <person name="Calhoun S."/>
            <person name="Riley R."/>
            <person name="Ohm R."/>
            <person name="LaButti K."/>
            <person name="Andreopoulos B."/>
            <person name="Pangilinan J."/>
            <person name="Nolan M."/>
            <person name="Tritt A."/>
            <person name="Clum A."/>
            <person name="Lipzen A."/>
            <person name="Daum C."/>
            <person name="Barry K."/>
            <person name="Grigoriev I.V."/>
            <person name="Vilgalys R."/>
        </authorList>
    </citation>
    <scope>NUCLEOTIDE SEQUENCE</scope>
    <source>
        <strain evidence="3">PMI_201</strain>
    </source>
</reference>
<feature type="compositionally biased region" description="Basic and acidic residues" evidence="1">
    <location>
        <begin position="395"/>
        <end position="411"/>
    </location>
</feature>
<organism evidence="3 4">
    <name type="scientific">Talaromyces proteolyticus</name>
    <dbReference type="NCBI Taxonomy" id="1131652"/>
    <lineage>
        <taxon>Eukaryota</taxon>
        <taxon>Fungi</taxon>
        <taxon>Dikarya</taxon>
        <taxon>Ascomycota</taxon>
        <taxon>Pezizomycotina</taxon>
        <taxon>Eurotiomycetes</taxon>
        <taxon>Eurotiomycetidae</taxon>
        <taxon>Eurotiales</taxon>
        <taxon>Trichocomaceae</taxon>
        <taxon>Talaromyces</taxon>
        <taxon>Talaromyces sect. Bacilispori</taxon>
    </lineage>
</organism>
<feature type="region of interest" description="Disordered" evidence="1">
    <location>
        <begin position="363"/>
        <end position="560"/>
    </location>
</feature>
<gene>
    <name evidence="3" type="ORF">BGW36DRAFT_289394</name>
</gene>
<feature type="compositionally biased region" description="Low complexity" evidence="1">
    <location>
        <begin position="512"/>
        <end position="522"/>
    </location>
</feature>
<feature type="region of interest" description="Disordered" evidence="1">
    <location>
        <begin position="243"/>
        <end position="343"/>
    </location>
</feature>
<feature type="compositionally biased region" description="Polar residues" evidence="1">
    <location>
        <begin position="254"/>
        <end position="277"/>
    </location>
</feature>
<dbReference type="RefSeq" id="XP_046075592.1">
    <property type="nucleotide sequence ID" value="XM_046210658.1"/>
</dbReference>
<feature type="transmembrane region" description="Helical" evidence="2">
    <location>
        <begin position="20"/>
        <end position="44"/>
    </location>
</feature>
<feature type="compositionally biased region" description="Polar residues" evidence="1">
    <location>
        <begin position="285"/>
        <end position="301"/>
    </location>
</feature>
<feature type="transmembrane region" description="Helical" evidence="2">
    <location>
        <begin position="99"/>
        <end position="119"/>
    </location>
</feature>
<feature type="region of interest" description="Disordered" evidence="1">
    <location>
        <begin position="572"/>
        <end position="614"/>
    </location>
</feature>
<comment type="caution">
    <text evidence="3">The sequence shown here is derived from an EMBL/GenBank/DDBJ whole genome shotgun (WGS) entry which is preliminary data.</text>
</comment>
<dbReference type="Proteomes" id="UP001201262">
    <property type="component" value="Unassembled WGS sequence"/>
</dbReference>
<feature type="transmembrane region" description="Helical" evidence="2">
    <location>
        <begin position="56"/>
        <end position="78"/>
    </location>
</feature>
<evidence type="ECO:0000256" key="1">
    <source>
        <dbReference type="SAM" id="MobiDB-lite"/>
    </source>
</evidence>
<dbReference type="GeneID" id="70240945"/>
<protein>
    <submittedName>
        <fullName evidence="3">Uncharacterized protein</fullName>
    </submittedName>
</protein>
<keyword evidence="4" id="KW-1185">Reference proteome</keyword>
<feature type="compositionally biased region" description="Polar residues" evidence="1">
    <location>
        <begin position="383"/>
        <end position="393"/>
    </location>
</feature>
<keyword evidence="2" id="KW-1133">Transmembrane helix</keyword>
<evidence type="ECO:0000313" key="4">
    <source>
        <dbReference type="Proteomes" id="UP001201262"/>
    </source>
</evidence>
<feature type="compositionally biased region" description="Polar residues" evidence="1">
    <location>
        <begin position="476"/>
        <end position="490"/>
    </location>
</feature>
<proteinExistence type="predicted"/>
<keyword evidence="2" id="KW-0472">Membrane</keyword>
<evidence type="ECO:0000313" key="3">
    <source>
        <dbReference type="EMBL" id="KAH8702216.1"/>
    </source>
</evidence>
<keyword evidence="2" id="KW-0812">Transmembrane</keyword>
<sequence length="661" mass="73224">MFGSAIAGTAAGREAWIRRVIFVGLYLVLLQSLAECVLVLYLYGTRLVDEFMTPSLIIGLVASFLSVPFVVLHTLLSWQYRKIPGSNLSRNALHIACSHLPRIMIVMWLSASVAGLVTVSKQAGCLSLSESQQFWKAGVSCQIHRSLVVIDMLSFFTSSALFFCFQVCQRPYDASLLSIGAPQRAPRDGSIFSESSWESETLKHEIFYLCRHPDAGPGNGELYWSPNDSSLFETPVRPPSIRYSGPNLVRPQLHVNTRTNSVRPSISTLPTESSPKSSPLDEVTRSTSFRSNVSQNPSLASTLRPGTETAYTRPLQPELPDIAESPTKVNHQRQKSSVSSQKFLPKGWTASGLLSEDPQIRALASPPLNSMGTTDVPGDFSGGNITAESSQPTDDVEKKKDAKDSSDEPRTRVRSMTEPNGVPPFLPSAPLVVRKSRTSYMMPKSKSIHHPHHPDYVPPPPPKLKPLQNAGHGNPKTPQRPLNRTGSMNHHVQRRHTSGVPRNHSSMRQQHRQSPFSSPSPHHSVHHPEQHYPRRTQTQYRRQHHQHMVHPQPRHPLTPVRPAYTRRFHSNDGRGFDPSRALPPIPCSDDTATLYPSTRRPRSSTYGGVSGKESVADSIHKARARRSLNLADGGVAQGEDQKITIGNTYRGAERTSFYGAL</sequence>
<evidence type="ECO:0000256" key="2">
    <source>
        <dbReference type="SAM" id="Phobius"/>
    </source>
</evidence>